<evidence type="ECO:0000256" key="2">
    <source>
        <dbReference type="ARBA" id="ARBA00023002"/>
    </source>
</evidence>
<dbReference type="SMART" id="SM00903">
    <property type="entry name" value="Flavin_Reduct"/>
    <property type="match status" value="1"/>
</dbReference>
<dbReference type="PANTHER" id="PTHR30466">
    <property type="entry name" value="FLAVIN REDUCTASE"/>
    <property type="match status" value="1"/>
</dbReference>
<dbReference type="GO" id="GO:0042602">
    <property type="term" value="F:riboflavin reductase (NADPH) activity"/>
    <property type="evidence" value="ECO:0007669"/>
    <property type="project" value="TreeGrafter"/>
</dbReference>
<comment type="similarity">
    <text evidence="1">Belongs to the non-flavoprotein flavin reductase family.</text>
</comment>
<name>A0A6I7HKZ1_9HYPH</name>
<dbReference type="GO" id="GO:0010181">
    <property type="term" value="F:FMN binding"/>
    <property type="evidence" value="ECO:0007669"/>
    <property type="project" value="InterPro"/>
</dbReference>
<evidence type="ECO:0000313" key="5">
    <source>
        <dbReference type="Proteomes" id="UP000252582"/>
    </source>
</evidence>
<dbReference type="RefSeq" id="WP_114363929.1">
    <property type="nucleotide sequence ID" value="NZ_QPIX01000008.1"/>
</dbReference>
<proteinExistence type="inferred from homology"/>
<organism evidence="4 5">
    <name type="scientific">Ciceribacter lividus</name>
    <dbReference type="NCBI Taxonomy" id="1197950"/>
    <lineage>
        <taxon>Bacteria</taxon>
        <taxon>Pseudomonadati</taxon>
        <taxon>Pseudomonadota</taxon>
        <taxon>Alphaproteobacteria</taxon>
        <taxon>Hyphomicrobiales</taxon>
        <taxon>Rhizobiaceae</taxon>
        <taxon>Ciceribacter</taxon>
    </lineage>
</organism>
<protein>
    <submittedName>
        <fullName evidence="4">Flavin reductase (DIM6/NTAB) family NADH-FMN oxidoreductase RutF</fullName>
    </submittedName>
</protein>
<dbReference type="EMBL" id="QPIX01000008">
    <property type="protein sequence ID" value="RCW22542.1"/>
    <property type="molecule type" value="Genomic_DNA"/>
</dbReference>
<dbReference type="PANTHER" id="PTHR30466:SF11">
    <property type="entry name" value="FLAVIN-DEPENDENT MONOOXYGENASE, REDUCTASE SUBUNIT HSAB"/>
    <property type="match status" value="1"/>
</dbReference>
<sequence>MSKELSSPAFGVLDLTPPLLDSPPDAEGLRSALRLLAGGVTIITAGEGDDRTGATVTSATGLSVDPPRMLVSLNHTSSTWPVVERYGHFCVNLVGPHHQALANQFAGRGGLKGPERYRGAEWTRLASGAPVLDDAIAAVDCVVEEVLPRHGHVLVIGKVAAIRSRGGQSLGYCAGRYVPIPESSVFNG</sequence>
<dbReference type="Gene3D" id="2.30.110.10">
    <property type="entry name" value="Electron Transport, Fmn-binding Protein, Chain A"/>
    <property type="match status" value="1"/>
</dbReference>
<accession>A0A6I7HKZ1</accession>
<evidence type="ECO:0000313" key="4">
    <source>
        <dbReference type="EMBL" id="RCW22542.1"/>
    </source>
</evidence>
<reference evidence="4 5" key="1">
    <citation type="submission" date="2018-07" db="EMBL/GenBank/DDBJ databases">
        <title>Genomic Encyclopedia of Type Strains, Phase IV (KMG-IV): sequencing the most valuable type-strain genomes for metagenomic binning, comparative biology and taxonomic classification.</title>
        <authorList>
            <person name="Goeker M."/>
        </authorList>
    </citation>
    <scope>NUCLEOTIDE SEQUENCE [LARGE SCALE GENOMIC DNA]</scope>
    <source>
        <strain evidence="4 5">DSM 25528</strain>
    </source>
</reference>
<dbReference type="InterPro" id="IPR050268">
    <property type="entry name" value="NADH-dep_flavin_reductase"/>
</dbReference>
<dbReference type="AlphaFoldDB" id="A0A6I7HKZ1"/>
<keyword evidence="2" id="KW-0560">Oxidoreductase</keyword>
<keyword evidence="5" id="KW-1185">Reference proteome</keyword>
<dbReference type="SUPFAM" id="SSF50475">
    <property type="entry name" value="FMN-binding split barrel"/>
    <property type="match status" value="1"/>
</dbReference>
<dbReference type="InterPro" id="IPR012349">
    <property type="entry name" value="Split_barrel_FMN-bd"/>
</dbReference>
<dbReference type="Proteomes" id="UP000252582">
    <property type="component" value="Unassembled WGS sequence"/>
</dbReference>
<comment type="caution">
    <text evidence="4">The sequence shown here is derived from an EMBL/GenBank/DDBJ whole genome shotgun (WGS) entry which is preliminary data.</text>
</comment>
<feature type="domain" description="Flavin reductase like" evidence="3">
    <location>
        <begin position="33"/>
        <end position="179"/>
    </location>
</feature>
<gene>
    <name evidence="4" type="ORF">DFR48_10864</name>
</gene>
<dbReference type="InterPro" id="IPR002563">
    <property type="entry name" value="Flavin_Rdtase-like_dom"/>
</dbReference>
<dbReference type="Pfam" id="PF01613">
    <property type="entry name" value="Flavin_Reduct"/>
    <property type="match status" value="1"/>
</dbReference>
<evidence type="ECO:0000256" key="1">
    <source>
        <dbReference type="ARBA" id="ARBA00008898"/>
    </source>
</evidence>
<evidence type="ECO:0000259" key="3">
    <source>
        <dbReference type="SMART" id="SM00903"/>
    </source>
</evidence>